<gene>
    <name evidence="2" type="ORF">CU635_10930</name>
    <name evidence="3" type="ORF">CVD25_10270</name>
</gene>
<protein>
    <submittedName>
        <fullName evidence="2">Uncharacterized protein</fullName>
    </submittedName>
</protein>
<feature type="compositionally biased region" description="Polar residues" evidence="1">
    <location>
        <begin position="45"/>
        <end position="54"/>
    </location>
</feature>
<name>A0A2N5GM87_9BACI</name>
<dbReference type="EMBL" id="PGVA01000024">
    <property type="protein sequence ID" value="PLR82980.1"/>
    <property type="molecule type" value="Genomic_DNA"/>
</dbReference>
<reference evidence="3 5" key="2">
    <citation type="submission" date="2017-12" db="EMBL/GenBank/DDBJ databases">
        <title>Comparative Functional Genomics of Dry Heat Resistant strains isolated from the Viking Spacecraft.</title>
        <authorList>
            <person name="Seuylemezian A."/>
            <person name="Cooper K."/>
            <person name="Vaishampayan P."/>
        </authorList>
    </citation>
    <scope>NUCLEOTIDE SEQUENCE [LARGE SCALE GENOMIC DNA]</scope>
    <source>
        <strain evidence="3 5">ATCC 29669</strain>
    </source>
</reference>
<proteinExistence type="predicted"/>
<sequence>MIPFIFACIAPHGGEIIPELKGTLPERMGLTSKEYDQARRRNEKSQTLSRQPNPMASGKH</sequence>
<evidence type="ECO:0000313" key="4">
    <source>
        <dbReference type="Proteomes" id="UP000234951"/>
    </source>
</evidence>
<accession>A0A2N5GM87</accession>
<comment type="caution">
    <text evidence="2">The sequence shown here is derived from an EMBL/GenBank/DDBJ whole genome shotgun (WGS) entry which is preliminary data.</text>
</comment>
<dbReference type="AlphaFoldDB" id="A0A2N5GM87"/>
<feature type="compositionally biased region" description="Basic and acidic residues" evidence="1">
    <location>
        <begin position="33"/>
        <end position="44"/>
    </location>
</feature>
<dbReference type="RefSeq" id="WP_101577395.1">
    <property type="nucleotide sequence ID" value="NZ_PGVA01000024.1"/>
</dbReference>
<evidence type="ECO:0000256" key="1">
    <source>
        <dbReference type="SAM" id="MobiDB-lite"/>
    </source>
</evidence>
<reference evidence="2 4" key="1">
    <citation type="submission" date="2017-11" db="EMBL/GenBank/DDBJ databases">
        <title>Comparitive Functional Genomics of Dry Heat Resistant strains isolated from the Viking Spacecraft.</title>
        <authorList>
            <person name="Seuylemezian A."/>
            <person name="Cooper K."/>
            <person name="Vaishampayan P."/>
        </authorList>
    </citation>
    <scope>NUCLEOTIDE SEQUENCE [LARGE SCALE GENOMIC DNA]</scope>
    <source>
        <strain evidence="2 4">M4.6</strain>
    </source>
</reference>
<evidence type="ECO:0000313" key="5">
    <source>
        <dbReference type="Proteomes" id="UP000235114"/>
    </source>
</evidence>
<dbReference type="Proteomes" id="UP000234951">
    <property type="component" value="Unassembled WGS sequence"/>
</dbReference>
<dbReference type="OrthoDB" id="159752at2"/>
<organism evidence="2 4">
    <name type="scientific">Bacillus canaveralius</name>
    <dbReference type="NCBI Taxonomy" id="1403243"/>
    <lineage>
        <taxon>Bacteria</taxon>
        <taxon>Bacillati</taxon>
        <taxon>Bacillota</taxon>
        <taxon>Bacilli</taxon>
        <taxon>Bacillales</taxon>
        <taxon>Bacillaceae</taxon>
        <taxon>Bacillus</taxon>
    </lineage>
</organism>
<keyword evidence="5" id="KW-1185">Reference proteome</keyword>
<evidence type="ECO:0000313" key="3">
    <source>
        <dbReference type="EMBL" id="PLR97016.1"/>
    </source>
</evidence>
<dbReference type="EMBL" id="PGVD01000028">
    <property type="protein sequence ID" value="PLR97016.1"/>
    <property type="molecule type" value="Genomic_DNA"/>
</dbReference>
<dbReference type="Proteomes" id="UP000235114">
    <property type="component" value="Unassembled WGS sequence"/>
</dbReference>
<evidence type="ECO:0000313" key="2">
    <source>
        <dbReference type="EMBL" id="PLR82980.1"/>
    </source>
</evidence>
<feature type="region of interest" description="Disordered" evidence="1">
    <location>
        <begin position="28"/>
        <end position="60"/>
    </location>
</feature>